<dbReference type="GO" id="GO:0033214">
    <property type="term" value="P:siderophore-iron import into cell"/>
    <property type="evidence" value="ECO:0007669"/>
    <property type="project" value="TreeGrafter"/>
</dbReference>
<dbReference type="Pfam" id="PF01032">
    <property type="entry name" value="FecCD"/>
    <property type="match status" value="1"/>
</dbReference>
<evidence type="ECO:0000256" key="6">
    <source>
        <dbReference type="ARBA" id="ARBA00022989"/>
    </source>
</evidence>
<feature type="transmembrane region" description="Helical" evidence="8">
    <location>
        <begin position="88"/>
        <end position="108"/>
    </location>
</feature>
<evidence type="ECO:0000256" key="5">
    <source>
        <dbReference type="ARBA" id="ARBA00022692"/>
    </source>
</evidence>
<keyword evidence="5 8" id="KW-0812">Transmembrane</keyword>
<feature type="transmembrane region" description="Helical" evidence="8">
    <location>
        <begin position="275"/>
        <end position="303"/>
    </location>
</feature>
<feature type="transmembrane region" description="Helical" evidence="8">
    <location>
        <begin position="344"/>
        <end position="363"/>
    </location>
</feature>
<dbReference type="PATRIC" id="fig|38323.4.peg.508"/>
<reference evidence="10" key="1">
    <citation type="submission" date="2013-11" db="EMBL/GenBank/DDBJ databases">
        <title>Genome sequencing of Bartonella spp. isolated from human blood.</title>
        <authorList>
            <person name="Raoult D."/>
        </authorList>
    </citation>
    <scope>NUCLEOTIDE SEQUENCE</scope>
    <source>
        <strain evidence="10">BM1374165</strain>
    </source>
</reference>
<accession>X5MEX9</accession>
<proteinExistence type="inferred from homology"/>
<gene>
    <name evidence="9" type="primary">hmuU</name>
    <name evidence="9" type="ORF">BM1374165_00474</name>
</gene>
<dbReference type="GO" id="GO:0022857">
    <property type="term" value="F:transmembrane transporter activity"/>
    <property type="evidence" value="ECO:0007669"/>
    <property type="project" value="InterPro"/>
</dbReference>
<comment type="similarity">
    <text evidence="2">Belongs to the binding-protein-dependent transport system permease family. FecCD subfamily.</text>
</comment>
<comment type="subcellular location">
    <subcellularLocation>
        <location evidence="1">Cell membrane</location>
        <topology evidence="1">Multi-pass membrane protein</topology>
    </subcellularLocation>
</comment>
<evidence type="ECO:0000256" key="3">
    <source>
        <dbReference type="ARBA" id="ARBA00022448"/>
    </source>
</evidence>
<dbReference type="InterPro" id="IPR000522">
    <property type="entry name" value="ABC_transptr_permease_BtuC"/>
</dbReference>
<evidence type="ECO:0000256" key="7">
    <source>
        <dbReference type="ARBA" id="ARBA00023136"/>
    </source>
</evidence>
<keyword evidence="7 8" id="KW-0472">Membrane</keyword>
<feature type="transmembrane region" description="Helical" evidence="8">
    <location>
        <begin position="155"/>
        <end position="174"/>
    </location>
</feature>
<evidence type="ECO:0000256" key="2">
    <source>
        <dbReference type="ARBA" id="ARBA00007935"/>
    </source>
</evidence>
<dbReference type="STRING" id="38323.BM1374165_00474"/>
<dbReference type="KEGG" id="bhs:BM1374165_00474"/>
<feature type="transmembrane region" description="Helical" evidence="8">
    <location>
        <begin position="315"/>
        <end position="338"/>
    </location>
</feature>
<dbReference type="SUPFAM" id="SSF81345">
    <property type="entry name" value="ABC transporter involved in vitamin B12 uptake, BtuC"/>
    <property type="match status" value="1"/>
</dbReference>
<name>X5MEX9_BARHN</name>
<evidence type="ECO:0000256" key="4">
    <source>
        <dbReference type="ARBA" id="ARBA00022475"/>
    </source>
</evidence>
<sequence length="371" mass="39274">MVRADNMLDTPSIVHTSETKENKRVSRANLAKILLLSLIVFLIFSIFGGLLHGASKASFIDFLHVMLTQDFSMSSRTRDYLILIDIRLPRIILGVLVGAALAVSGVLMQGLFRNPLADPGIVGVSAGAGLGAVLAIVVGIAFPSSLAPFLEPYKVIIGAFCGGLLSTIVLYAIATCHSCTSIATMLLAGIALGALSSAVVGTLIFIANDQQLRDITFWNLGSLAGATWLKVWLVFPFICIGLLFSPFLSRALNALALGEAVAGHIGFHIQRIKNIAIFLVALMCGSAVAISGGIGFIGIVVPHILRQLIGPDHRYLIPCSALLGAALLIFADTFARLIVAPAELPIGIVTALFGAPFFLWILICKRGINFS</sequence>
<evidence type="ECO:0000256" key="1">
    <source>
        <dbReference type="ARBA" id="ARBA00004651"/>
    </source>
</evidence>
<feature type="transmembrane region" description="Helical" evidence="8">
    <location>
        <begin position="33"/>
        <end position="54"/>
    </location>
</feature>
<dbReference type="CDD" id="cd06550">
    <property type="entry name" value="TM_ABC_iron-siderophores_like"/>
    <property type="match status" value="1"/>
</dbReference>
<keyword evidence="3" id="KW-0813">Transport</keyword>
<evidence type="ECO:0000313" key="9">
    <source>
        <dbReference type="EMBL" id="CDO46494.1"/>
    </source>
</evidence>
<feature type="transmembrane region" description="Helical" evidence="8">
    <location>
        <begin position="186"/>
        <end position="207"/>
    </location>
</feature>
<dbReference type="FunFam" id="1.10.3470.10:FF:000001">
    <property type="entry name" value="Vitamin B12 ABC transporter permease BtuC"/>
    <property type="match status" value="1"/>
</dbReference>
<dbReference type="GO" id="GO:0005886">
    <property type="term" value="C:plasma membrane"/>
    <property type="evidence" value="ECO:0007669"/>
    <property type="project" value="UniProtKB-SubCell"/>
</dbReference>
<dbReference type="PANTHER" id="PTHR30472:SF25">
    <property type="entry name" value="ABC TRANSPORTER PERMEASE PROTEIN MJ0876-RELATED"/>
    <property type="match status" value="1"/>
</dbReference>
<evidence type="ECO:0000256" key="8">
    <source>
        <dbReference type="SAM" id="Phobius"/>
    </source>
</evidence>
<dbReference type="PANTHER" id="PTHR30472">
    <property type="entry name" value="FERRIC ENTEROBACTIN TRANSPORT SYSTEM PERMEASE PROTEIN"/>
    <property type="match status" value="1"/>
</dbReference>
<keyword evidence="6 8" id="KW-1133">Transmembrane helix</keyword>
<dbReference type="InterPro" id="IPR037294">
    <property type="entry name" value="ABC_BtuC-like"/>
</dbReference>
<feature type="transmembrane region" description="Helical" evidence="8">
    <location>
        <begin position="120"/>
        <end position="143"/>
    </location>
</feature>
<dbReference type="AlphaFoldDB" id="X5MEX9"/>
<dbReference type="EMBL" id="HG969191">
    <property type="protein sequence ID" value="CDO46494.1"/>
    <property type="molecule type" value="Genomic_DNA"/>
</dbReference>
<organism evidence="9 10">
    <name type="scientific">Bartonella henselae</name>
    <name type="common">Rochalimaea henselae</name>
    <dbReference type="NCBI Taxonomy" id="38323"/>
    <lineage>
        <taxon>Bacteria</taxon>
        <taxon>Pseudomonadati</taxon>
        <taxon>Pseudomonadota</taxon>
        <taxon>Alphaproteobacteria</taxon>
        <taxon>Hyphomicrobiales</taxon>
        <taxon>Bartonellaceae</taxon>
        <taxon>Bartonella</taxon>
    </lineage>
</organism>
<protein>
    <submittedName>
        <fullName evidence="9">Hemin ABC transporter, permease protein</fullName>
    </submittedName>
</protein>
<dbReference type="Proteomes" id="UP000019801">
    <property type="component" value="Chromosome I"/>
</dbReference>
<evidence type="ECO:0000313" key="10">
    <source>
        <dbReference type="Proteomes" id="UP000019801"/>
    </source>
</evidence>
<keyword evidence="4" id="KW-1003">Cell membrane</keyword>
<feature type="transmembrane region" description="Helical" evidence="8">
    <location>
        <begin position="227"/>
        <end position="244"/>
    </location>
</feature>
<dbReference type="Gene3D" id="1.10.3470.10">
    <property type="entry name" value="ABC transporter involved in vitamin B12 uptake, BtuC"/>
    <property type="match status" value="1"/>
</dbReference>